<evidence type="ECO:0000313" key="1">
    <source>
        <dbReference type="EMBL" id="QDT42688.1"/>
    </source>
</evidence>
<gene>
    <name evidence="1" type="ORF">Pan241w_27760</name>
</gene>
<protein>
    <submittedName>
        <fullName evidence="1">Uncharacterized protein</fullName>
    </submittedName>
</protein>
<dbReference type="AlphaFoldDB" id="A0A517RFN2"/>
<sequence>MQGEKGYEIVSLGFLSWLRETFDERKMLWVRDPFLPLRNNVVPSCFEDMNRVRVRSVREQSIIPSLL</sequence>
<reference evidence="1 2" key="1">
    <citation type="submission" date="2019-02" db="EMBL/GenBank/DDBJ databases">
        <title>Deep-cultivation of Planctomycetes and their phenomic and genomic characterization uncovers novel biology.</title>
        <authorList>
            <person name="Wiegand S."/>
            <person name="Jogler M."/>
            <person name="Boedeker C."/>
            <person name="Pinto D."/>
            <person name="Vollmers J."/>
            <person name="Rivas-Marin E."/>
            <person name="Kohn T."/>
            <person name="Peeters S.H."/>
            <person name="Heuer A."/>
            <person name="Rast P."/>
            <person name="Oberbeckmann S."/>
            <person name="Bunk B."/>
            <person name="Jeske O."/>
            <person name="Meyerdierks A."/>
            <person name="Storesund J.E."/>
            <person name="Kallscheuer N."/>
            <person name="Luecker S."/>
            <person name="Lage O.M."/>
            <person name="Pohl T."/>
            <person name="Merkel B.J."/>
            <person name="Hornburger P."/>
            <person name="Mueller R.-W."/>
            <person name="Bruemmer F."/>
            <person name="Labrenz M."/>
            <person name="Spormann A.M."/>
            <person name="Op den Camp H."/>
            <person name="Overmann J."/>
            <person name="Amann R."/>
            <person name="Jetten M.S.M."/>
            <person name="Mascher T."/>
            <person name="Medema M.H."/>
            <person name="Devos D.P."/>
            <person name="Kaster A.-K."/>
            <person name="Ovreas L."/>
            <person name="Rohde M."/>
            <person name="Galperin M.Y."/>
            <person name="Jogler C."/>
        </authorList>
    </citation>
    <scope>NUCLEOTIDE SEQUENCE [LARGE SCALE GENOMIC DNA]</scope>
    <source>
        <strain evidence="1 2">Pan241w</strain>
    </source>
</reference>
<organism evidence="1 2">
    <name type="scientific">Gimesia alba</name>
    <dbReference type="NCBI Taxonomy" id="2527973"/>
    <lineage>
        <taxon>Bacteria</taxon>
        <taxon>Pseudomonadati</taxon>
        <taxon>Planctomycetota</taxon>
        <taxon>Planctomycetia</taxon>
        <taxon>Planctomycetales</taxon>
        <taxon>Planctomycetaceae</taxon>
        <taxon>Gimesia</taxon>
    </lineage>
</organism>
<keyword evidence="2" id="KW-1185">Reference proteome</keyword>
<proteinExistence type="predicted"/>
<dbReference type="KEGG" id="gaz:Pan241w_27760"/>
<dbReference type="Proteomes" id="UP000317171">
    <property type="component" value="Chromosome"/>
</dbReference>
<name>A0A517RFN2_9PLAN</name>
<accession>A0A517RFN2</accession>
<dbReference type="EMBL" id="CP036269">
    <property type="protein sequence ID" value="QDT42688.1"/>
    <property type="molecule type" value="Genomic_DNA"/>
</dbReference>
<evidence type="ECO:0000313" key="2">
    <source>
        <dbReference type="Proteomes" id="UP000317171"/>
    </source>
</evidence>